<evidence type="ECO:0000313" key="7">
    <source>
        <dbReference type="Proteomes" id="UP000257109"/>
    </source>
</evidence>
<accession>A0A371E7A9</accession>
<keyword evidence="4" id="KW-0496">Mitochondrion</keyword>
<proteinExistence type="predicted"/>
<evidence type="ECO:0000256" key="1">
    <source>
        <dbReference type="ARBA" id="ARBA00004225"/>
    </source>
</evidence>
<dbReference type="GO" id="GO:0005741">
    <property type="term" value="C:mitochondrial outer membrane"/>
    <property type="evidence" value="ECO:0007669"/>
    <property type="project" value="TreeGrafter"/>
</dbReference>
<evidence type="ECO:0000256" key="2">
    <source>
        <dbReference type="ARBA" id="ARBA00022692"/>
    </source>
</evidence>
<dbReference type="AlphaFoldDB" id="A0A371E7A9"/>
<keyword evidence="7" id="KW-1185">Reference proteome</keyword>
<dbReference type="Proteomes" id="UP000257109">
    <property type="component" value="Unassembled WGS sequence"/>
</dbReference>
<evidence type="ECO:0000313" key="6">
    <source>
        <dbReference type="EMBL" id="RDX61918.1"/>
    </source>
</evidence>
<comment type="subcellular location">
    <subcellularLocation>
        <location evidence="1">Mitochondrion membrane</location>
        <topology evidence="1">Multi-pass membrane protein</topology>
    </subcellularLocation>
</comment>
<feature type="non-terminal residue" evidence="6">
    <location>
        <position position="1"/>
    </location>
</feature>
<gene>
    <name evidence="6" type="primary">DGS1</name>
    <name evidence="6" type="ORF">CR513_59806</name>
</gene>
<dbReference type="InterPro" id="IPR013946">
    <property type="entry name" value="NCA2-like"/>
</dbReference>
<protein>
    <submittedName>
        <fullName evidence="6">Protein DGS1, mitochondrial</fullName>
    </submittedName>
</protein>
<keyword evidence="3" id="KW-1133">Transmembrane helix</keyword>
<evidence type="ECO:0000256" key="4">
    <source>
        <dbReference type="ARBA" id="ARBA00023128"/>
    </source>
</evidence>
<dbReference type="OrthoDB" id="413313at2759"/>
<dbReference type="EMBL" id="QJKJ01015813">
    <property type="protein sequence ID" value="RDX61918.1"/>
    <property type="molecule type" value="Genomic_DNA"/>
</dbReference>
<evidence type="ECO:0000256" key="3">
    <source>
        <dbReference type="ARBA" id="ARBA00022989"/>
    </source>
</evidence>
<reference evidence="6" key="1">
    <citation type="submission" date="2018-05" db="EMBL/GenBank/DDBJ databases">
        <title>Draft genome of Mucuna pruriens seed.</title>
        <authorList>
            <person name="Nnadi N.E."/>
            <person name="Vos R."/>
            <person name="Hasami M.H."/>
            <person name="Devisetty U.K."/>
            <person name="Aguiy J.C."/>
        </authorList>
    </citation>
    <scope>NUCLEOTIDE SEQUENCE [LARGE SCALE GENOMIC DNA]</scope>
    <source>
        <strain evidence="6">JCA_2017</strain>
    </source>
</reference>
<dbReference type="STRING" id="157652.A0A371E7A9"/>
<name>A0A371E7A9_MUCPR</name>
<organism evidence="6 7">
    <name type="scientific">Mucuna pruriens</name>
    <name type="common">Velvet bean</name>
    <name type="synonym">Dolichos pruriens</name>
    <dbReference type="NCBI Taxonomy" id="157652"/>
    <lineage>
        <taxon>Eukaryota</taxon>
        <taxon>Viridiplantae</taxon>
        <taxon>Streptophyta</taxon>
        <taxon>Embryophyta</taxon>
        <taxon>Tracheophyta</taxon>
        <taxon>Spermatophyta</taxon>
        <taxon>Magnoliopsida</taxon>
        <taxon>eudicotyledons</taxon>
        <taxon>Gunneridae</taxon>
        <taxon>Pentapetalae</taxon>
        <taxon>rosids</taxon>
        <taxon>fabids</taxon>
        <taxon>Fabales</taxon>
        <taxon>Fabaceae</taxon>
        <taxon>Papilionoideae</taxon>
        <taxon>50 kb inversion clade</taxon>
        <taxon>NPAAA clade</taxon>
        <taxon>indigoferoid/millettioid clade</taxon>
        <taxon>Phaseoleae</taxon>
        <taxon>Mucuna</taxon>
    </lineage>
</organism>
<dbReference type="PANTHER" id="PTHR28234:SF1">
    <property type="entry name" value="NUCLEAR CONTROL OF ATPASE PROTEIN 2"/>
    <property type="match status" value="1"/>
</dbReference>
<comment type="caution">
    <text evidence="6">The sequence shown here is derived from an EMBL/GenBank/DDBJ whole genome shotgun (WGS) entry which is preliminary data.</text>
</comment>
<dbReference type="PANTHER" id="PTHR28234">
    <property type="entry name" value="NUCLEAR CONTROL OF ATPASE PROTEIN 2"/>
    <property type="match status" value="1"/>
</dbReference>
<evidence type="ECO:0000256" key="5">
    <source>
        <dbReference type="ARBA" id="ARBA00023136"/>
    </source>
</evidence>
<keyword evidence="5" id="KW-0472">Membrane</keyword>
<sequence length="147" mass="17348">MKQLSCCMDTLLRAHPYKIYANLDLDIRVLDQVYVEVDRIGEELVIDPERKLPLMLVKINDLFSTLEASIRHPHAMRQSVSSVDGSYSIPLLFEKLPEDGSKWTNCEIRETINLVYLNFDKFDSYISFLVMKHKKRRKITQYWISYT</sequence>
<keyword evidence="2" id="KW-0812">Transmembrane</keyword>